<gene>
    <name evidence="1" type="ORF">LCGC14_2317460</name>
</gene>
<comment type="caution">
    <text evidence="1">The sequence shown here is derived from an EMBL/GenBank/DDBJ whole genome shotgun (WGS) entry which is preliminary data.</text>
</comment>
<proteinExistence type="predicted"/>
<reference evidence="1" key="1">
    <citation type="journal article" date="2015" name="Nature">
        <title>Complex archaea that bridge the gap between prokaryotes and eukaryotes.</title>
        <authorList>
            <person name="Spang A."/>
            <person name="Saw J.H."/>
            <person name="Jorgensen S.L."/>
            <person name="Zaremba-Niedzwiedzka K."/>
            <person name="Martijn J."/>
            <person name="Lind A.E."/>
            <person name="van Eijk R."/>
            <person name="Schleper C."/>
            <person name="Guy L."/>
            <person name="Ettema T.J."/>
        </authorList>
    </citation>
    <scope>NUCLEOTIDE SEQUENCE</scope>
</reference>
<accession>A0A0F9FDR0</accession>
<organism evidence="1">
    <name type="scientific">marine sediment metagenome</name>
    <dbReference type="NCBI Taxonomy" id="412755"/>
    <lineage>
        <taxon>unclassified sequences</taxon>
        <taxon>metagenomes</taxon>
        <taxon>ecological metagenomes</taxon>
    </lineage>
</organism>
<evidence type="ECO:0000313" key="1">
    <source>
        <dbReference type="EMBL" id="KKL49247.1"/>
    </source>
</evidence>
<protein>
    <submittedName>
        <fullName evidence="1">Uncharacterized protein</fullName>
    </submittedName>
</protein>
<dbReference type="EMBL" id="LAZR01033026">
    <property type="protein sequence ID" value="KKL49247.1"/>
    <property type="molecule type" value="Genomic_DNA"/>
</dbReference>
<sequence>VKLVVDPNCNDYILNTKLVVISR</sequence>
<name>A0A0F9FDR0_9ZZZZ</name>
<dbReference type="AlphaFoldDB" id="A0A0F9FDR0"/>
<feature type="non-terminal residue" evidence="1">
    <location>
        <position position="1"/>
    </location>
</feature>